<evidence type="ECO:0000259" key="2">
    <source>
        <dbReference type="PROSITE" id="PS51832"/>
    </source>
</evidence>
<sequence>MHGYALFIGAVLWPIICLLAAGICAVLAAIQYQARRKSRKVTLDTIRAIMNALDAKNPYKAGHSYRVAIWSVKLASYLHYGREHEVYYAALLHDIGKLELPDKLLAINHKPSPDEEKILQKHPKIGAKLTAGTTEIPDVRLAAMFHHERFDGTGYPEGLSGENIPMIARIVAAADAYDAMAHERATRGALERGEILRQFREHSGTQFDPRVAKAMTRLIADEACRVHKKGENDLDPQILD</sequence>
<keyword evidence="4" id="KW-1185">Reference proteome</keyword>
<feature type="domain" description="HD-GYP" evidence="2">
    <location>
        <begin position="38"/>
        <end position="231"/>
    </location>
</feature>
<dbReference type="EMBL" id="JADCKB010000006">
    <property type="protein sequence ID" value="MBE5039608.1"/>
    <property type="molecule type" value="Genomic_DNA"/>
</dbReference>
<dbReference type="SMART" id="SM00471">
    <property type="entry name" value="HDc"/>
    <property type="match status" value="1"/>
</dbReference>
<dbReference type="Proteomes" id="UP000806542">
    <property type="component" value="Unassembled WGS sequence"/>
</dbReference>
<proteinExistence type="predicted"/>
<dbReference type="Gene3D" id="1.10.3210.10">
    <property type="entry name" value="Hypothetical protein af1432"/>
    <property type="match status" value="1"/>
</dbReference>
<dbReference type="CDD" id="cd00077">
    <property type="entry name" value="HDc"/>
    <property type="match status" value="1"/>
</dbReference>
<protein>
    <submittedName>
        <fullName evidence="3">HD domain-containing protein</fullName>
    </submittedName>
</protein>
<keyword evidence="1" id="KW-0472">Membrane</keyword>
<dbReference type="PROSITE" id="PS51832">
    <property type="entry name" value="HD_GYP"/>
    <property type="match status" value="1"/>
</dbReference>
<gene>
    <name evidence="3" type="ORF">INF28_03915</name>
</gene>
<dbReference type="Pfam" id="PF13487">
    <property type="entry name" value="HD_5"/>
    <property type="match status" value="1"/>
</dbReference>
<dbReference type="PANTHER" id="PTHR43155:SF2">
    <property type="entry name" value="CYCLIC DI-GMP PHOSPHODIESTERASE PA4108"/>
    <property type="match status" value="1"/>
</dbReference>
<dbReference type="AlphaFoldDB" id="A0A9D5M1B5"/>
<dbReference type="PANTHER" id="PTHR43155">
    <property type="entry name" value="CYCLIC DI-GMP PHOSPHODIESTERASE PA4108-RELATED"/>
    <property type="match status" value="1"/>
</dbReference>
<evidence type="ECO:0000313" key="4">
    <source>
        <dbReference type="Proteomes" id="UP000806542"/>
    </source>
</evidence>
<evidence type="ECO:0000256" key="1">
    <source>
        <dbReference type="SAM" id="Phobius"/>
    </source>
</evidence>
<keyword evidence="1" id="KW-1133">Transmembrane helix</keyword>
<keyword evidence="1" id="KW-0812">Transmembrane</keyword>
<accession>A0A9D5M1B5</accession>
<comment type="caution">
    <text evidence="3">The sequence shown here is derived from an EMBL/GenBank/DDBJ whole genome shotgun (WGS) entry which is preliminary data.</text>
</comment>
<reference evidence="3" key="1">
    <citation type="submission" date="2020-10" db="EMBL/GenBank/DDBJ databases">
        <title>ChiBAC.</title>
        <authorList>
            <person name="Zenner C."/>
            <person name="Hitch T.C.A."/>
            <person name="Clavel T."/>
        </authorList>
    </citation>
    <scope>NUCLEOTIDE SEQUENCE</scope>
    <source>
        <strain evidence="3">DSM 107454</strain>
    </source>
</reference>
<organism evidence="3 4">
    <name type="scientific">Ructibacterium gallinarum</name>
    <dbReference type="NCBI Taxonomy" id="2779355"/>
    <lineage>
        <taxon>Bacteria</taxon>
        <taxon>Bacillati</taxon>
        <taxon>Bacillota</taxon>
        <taxon>Clostridia</taxon>
        <taxon>Eubacteriales</taxon>
        <taxon>Oscillospiraceae</taxon>
        <taxon>Ructibacterium</taxon>
    </lineage>
</organism>
<evidence type="ECO:0000313" key="3">
    <source>
        <dbReference type="EMBL" id="MBE5039608.1"/>
    </source>
</evidence>
<dbReference type="SUPFAM" id="SSF109604">
    <property type="entry name" value="HD-domain/PDEase-like"/>
    <property type="match status" value="1"/>
</dbReference>
<dbReference type="RefSeq" id="WP_226392171.1">
    <property type="nucleotide sequence ID" value="NZ_JADCKB010000006.1"/>
</dbReference>
<dbReference type="InterPro" id="IPR037522">
    <property type="entry name" value="HD_GYP_dom"/>
</dbReference>
<dbReference type="InterPro" id="IPR003607">
    <property type="entry name" value="HD/PDEase_dom"/>
</dbReference>
<feature type="transmembrane region" description="Helical" evidence="1">
    <location>
        <begin position="6"/>
        <end position="30"/>
    </location>
</feature>
<name>A0A9D5M1B5_9FIRM</name>